<keyword evidence="2" id="KW-1185">Reference proteome</keyword>
<comment type="caution">
    <text evidence="1">The sequence shown here is derived from an EMBL/GenBank/DDBJ whole genome shotgun (WGS) entry which is preliminary data.</text>
</comment>
<keyword evidence="1" id="KW-0649">Protein kinase inhibitor</keyword>
<dbReference type="PANTHER" id="PTHR30289">
    <property type="entry name" value="UNCHARACTERIZED PROTEIN YBCL-RELATED"/>
    <property type="match status" value="1"/>
</dbReference>
<name>A0ABT5K6M3_9BURK</name>
<dbReference type="InterPro" id="IPR005247">
    <property type="entry name" value="YbhB_YbcL/LppC-like"/>
</dbReference>
<dbReference type="NCBIfam" id="TIGR00481">
    <property type="entry name" value="YbhB/YbcL family Raf kinase inhibitor-like protein"/>
    <property type="match status" value="1"/>
</dbReference>
<dbReference type="Pfam" id="PF01161">
    <property type="entry name" value="PBP"/>
    <property type="match status" value="1"/>
</dbReference>
<dbReference type="Gene3D" id="3.90.280.10">
    <property type="entry name" value="PEBP-like"/>
    <property type="match status" value="1"/>
</dbReference>
<accession>A0ABT5K6M3</accession>
<dbReference type="EMBL" id="JAQQXR010000008">
    <property type="protein sequence ID" value="MDC8759716.1"/>
    <property type="molecule type" value="Genomic_DNA"/>
</dbReference>
<gene>
    <name evidence="1" type="ORF">OIK44_19205</name>
</gene>
<organism evidence="1 2">
    <name type="scientific">Janthinobacterium fluminis</name>
    <dbReference type="NCBI Taxonomy" id="2987524"/>
    <lineage>
        <taxon>Bacteria</taxon>
        <taxon>Pseudomonadati</taxon>
        <taxon>Pseudomonadota</taxon>
        <taxon>Betaproteobacteria</taxon>
        <taxon>Burkholderiales</taxon>
        <taxon>Oxalobacteraceae</taxon>
        <taxon>Janthinobacterium</taxon>
    </lineage>
</organism>
<dbReference type="SUPFAM" id="SSF49777">
    <property type="entry name" value="PEBP-like"/>
    <property type="match status" value="1"/>
</dbReference>
<dbReference type="InterPro" id="IPR008914">
    <property type="entry name" value="PEBP"/>
</dbReference>
<evidence type="ECO:0000313" key="1">
    <source>
        <dbReference type="EMBL" id="MDC8759716.1"/>
    </source>
</evidence>
<dbReference type="RefSeq" id="WP_273673060.1">
    <property type="nucleotide sequence ID" value="NZ_JAQQXR010000008.1"/>
</dbReference>
<proteinExistence type="predicted"/>
<evidence type="ECO:0000313" key="2">
    <source>
        <dbReference type="Proteomes" id="UP001221208"/>
    </source>
</evidence>
<protein>
    <submittedName>
        <fullName evidence="1">YbhB/YbcL family Raf kinase inhibitor-like protein</fullName>
    </submittedName>
</protein>
<reference evidence="1 2" key="1">
    <citation type="submission" date="2022-10" db="EMBL/GenBank/DDBJ databases">
        <title>Janthinobacterium sp. hw3 Genome sequencing.</title>
        <authorList>
            <person name="Park S."/>
        </authorList>
    </citation>
    <scope>NUCLEOTIDE SEQUENCE [LARGE SCALE GENOMIC DNA]</scope>
    <source>
        <strain evidence="2">hw3</strain>
    </source>
</reference>
<dbReference type="CDD" id="cd00865">
    <property type="entry name" value="PEBP_bact_arch"/>
    <property type="match status" value="1"/>
</dbReference>
<dbReference type="InterPro" id="IPR036610">
    <property type="entry name" value="PEBP-like_sf"/>
</dbReference>
<dbReference type="PANTHER" id="PTHR30289:SF1">
    <property type="entry name" value="PEBP (PHOSPHATIDYLETHANOLAMINE-BINDING PROTEIN) FAMILY PROTEIN"/>
    <property type="match status" value="1"/>
</dbReference>
<dbReference type="GO" id="GO:0004860">
    <property type="term" value="F:protein kinase inhibitor activity"/>
    <property type="evidence" value="ECO:0007669"/>
    <property type="project" value="UniProtKB-KW"/>
</dbReference>
<dbReference type="Proteomes" id="UP001221208">
    <property type="component" value="Unassembled WGS sequence"/>
</dbReference>
<sequence length="217" mass="23738">MKLWSDSFRDCGLIPADYAFATVDAVTRMRPAGNRNPHLAWDEVPNGTESLALFCIDADAPLVAGDANREGRTLAPHVPRGDFFHWSVVDIPVALRRFEAGAFSARVTPRGKPDGKPEGAADLPLRQGLNDFGNWFAGDAAMAGDYYGYDGPCPPWNDERIHHYLFRLYALDVARLELAPGFTGAQARAAVHGHILDEAQLIGAYSLHPELALTLKK</sequence>